<organism evidence="2 5">
    <name type="scientific">Adineta steineri</name>
    <dbReference type="NCBI Taxonomy" id="433720"/>
    <lineage>
        <taxon>Eukaryota</taxon>
        <taxon>Metazoa</taxon>
        <taxon>Spiralia</taxon>
        <taxon>Gnathifera</taxon>
        <taxon>Rotifera</taxon>
        <taxon>Eurotatoria</taxon>
        <taxon>Bdelloidea</taxon>
        <taxon>Adinetida</taxon>
        <taxon>Adinetidae</taxon>
        <taxon>Adineta</taxon>
    </lineage>
</organism>
<accession>A0A814VJQ0</accession>
<feature type="domain" description="Smr" evidence="1">
    <location>
        <begin position="101"/>
        <end position="156"/>
    </location>
</feature>
<evidence type="ECO:0000313" key="2">
    <source>
        <dbReference type="EMBL" id="CAF1189912.1"/>
    </source>
</evidence>
<gene>
    <name evidence="2" type="ORF">BJG266_LOCUS26273</name>
    <name evidence="3" type="ORF">QVE165_LOCUS39310</name>
</gene>
<dbReference type="EMBL" id="CAJNOI010000216">
    <property type="protein sequence ID" value="CAF1189912.1"/>
    <property type="molecule type" value="Genomic_DNA"/>
</dbReference>
<dbReference type="Proteomes" id="UP000663877">
    <property type="component" value="Unassembled WGS sequence"/>
</dbReference>
<dbReference type="InterPro" id="IPR002625">
    <property type="entry name" value="Smr_dom"/>
</dbReference>
<evidence type="ECO:0000313" key="5">
    <source>
        <dbReference type="Proteomes" id="UP000663877"/>
    </source>
</evidence>
<evidence type="ECO:0000313" key="3">
    <source>
        <dbReference type="EMBL" id="CAF1436378.1"/>
    </source>
</evidence>
<dbReference type="OrthoDB" id="3231855at2759"/>
<dbReference type="InterPro" id="IPR013899">
    <property type="entry name" value="DUF1771"/>
</dbReference>
<dbReference type="PANTHER" id="PTHR47417">
    <property type="entry name" value="SMR DOMAIN-CONTAINING PROTEIN YPL199C"/>
    <property type="match status" value="1"/>
</dbReference>
<keyword evidence="4" id="KW-1185">Reference proteome</keyword>
<proteinExistence type="predicted"/>
<dbReference type="InterPro" id="IPR053020">
    <property type="entry name" value="Smr_domain_protein"/>
</dbReference>
<name>A0A814VJQ0_9BILA</name>
<dbReference type="InterPro" id="IPR036063">
    <property type="entry name" value="Smr_dom_sf"/>
</dbReference>
<dbReference type="AlphaFoldDB" id="A0A814VJQ0"/>
<dbReference type="PANTHER" id="PTHR47417:SF1">
    <property type="entry name" value="SMR DOMAIN-CONTAINING PROTEIN YPL199C"/>
    <property type="match status" value="1"/>
</dbReference>
<protein>
    <recommendedName>
        <fullName evidence="1">Smr domain-containing protein</fullName>
    </recommendedName>
</protein>
<dbReference type="EMBL" id="CAJNOM010000434">
    <property type="protein sequence ID" value="CAF1436378.1"/>
    <property type="molecule type" value="Genomic_DNA"/>
</dbReference>
<dbReference type="Pfam" id="PF01713">
    <property type="entry name" value="Smr"/>
    <property type="match status" value="1"/>
</dbReference>
<reference evidence="2" key="1">
    <citation type="submission" date="2021-02" db="EMBL/GenBank/DDBJ databases">
        <authorList>
            <person name="Nowell W R."/>
        </authorList>
    </citation>
    <scope>NUCLEOTIDE SEQUENCE</scope>
</reference>
<comment type="caution">
    <text evidence="2">The sequence shown here is derived from an EMBL/GenBank/DDBJ whole genome shotgun (WGS) entry which is preliminary data.</text>
</comment>
<dbReference type="Gene3D" id="3.30.1370.110">
    <property type="match status" value="1"/>
</dbReference>
<dbReference type="Pfam" id="PF08590">
    <property type="entry name" value="DUF1771"/>
    <property type="match status" value="1"/>
</dbReference>
<dbReference type="SUPFAM" id="SSF160443">
    <property type="entry name" value="SMR domain-like"/>
    <property type="match status" value="1"/>
</dbReference>
<dbReference type="Proteomes" id="UP000663832">
    <property type="component" value="Unassembled WGS sequence"/>
</dbReference>
<evidence type="ECO:0000313" key="4">
    <source>
        <dbReference type="Proteomes" id="UP000663832"/>
    </source>
</evidence>
<evidence type="ECO:0000259" key="1">
    <source>
        <dbReference type="PROSITE" id="PS50828"/>
    </source>
</evidence>
<dbReference type="PROSITE" id="PS50828">
    <property type="entry name" value="SMR"/>
    <property type="match status" value="1"/>
</dbReference>
<sequence length="187" mass="21294">MGNLFSTTNEGDNSVLSKNAEAYVQNGIPIEAVSLRCEAFRLMNEAKESSRHSQLEYQSGNKSQAKLLSINKNNLYIQMNEKNQQAAELIFKHFNQNRSNDVTEALKYVEDRLNKCRLENLSQLTIITGMGNDSPNKIPKIKPQVEDFVRRNNLKVTYYDGHIVIDLSINDGNKIINDRNSNECIIL</sequence>